<evidence type="ECO:0000313" key="3">
    <source>
        <dbReference type="Proteomes" id="UP000653472"/>
    </source>
</evidence>
<dbReference type="InterPro" id="IPR021362">
    <property type="entry name" value="DUF2834"/>
</dbReference>
<dbReference type="AlphaFoldDB" id="A0A970B6Z5"/>
<dbReference type="Proteomes" id="UP000653472">
    <property type="component" value="Unassembled WGS sequence"/>
</dbReference>
<accession>A0A970B6Z5</accession>
<dbReference type="EMBL" id="JAAVXB010000006">
    <property type="protein sequence ID" value="NKF23120.1"/>
    <property type="molecule type" value="Genomic_DNA"/>
</dbReference>
<evidence type="ECO:0000256" key="1">
    <source>
        <dbReference type="SAM" id="Phobius"/>
    </source>
</evidence>
<sequence>MPLYATLCVAGTVLPLLSFAPWLREHGLAIPLLLQQAFAEPISAFAWMDVLVSAAALLALIVVEGRRLGMRHLWLPIVGLFAVGVSLGLPLFLLLRELHLCGLRKSD</sequence>
<keyword evidence="1" id="KW-1133">Transmembrane helix</keyword>
<keyword evidence="1" id="KW-0472">Membrane</keyword>
<organism evidence="2 3">
    <name type="scientific">Solimonas marina</name>
    <dbReference type="NCBI Taxonomy" id="2714601"/>
    <lineage>
        <taxon>Bacteria</taxon>
        <taxon>Pseudomonadati</taxon>
        <taxon>Pseudomonadota</taxon>
        <taxon>Gammaproteobacteria</taxon>
        <taxon>Nevskiales</taxon>
        <taxon>Nevskiaceae</taxon>
        <taxon>Solimonas</taxon>
    </lineage>
</organism>
<feature type="transmembrane region" description="Helical" evidence="1">
    <location>
        <begin position="42"/>
        <end position="61"/>
    </location>
</feature>
<protein>
    <submittedName>
        <fullName evidence="2">DUF2834 domain-containing protein</fullName>
    </submittedName>
</protein>
<feature type="transmembrane region" description="Helical" evidence="1">
    <location>
        <begin position="73"/>
        <end position="95"/>
    </location>
</feature>
<comment type="caution">
    <text evidence="2">The sequence shown here is derived from an EMBL/GenBank/DDBJ whole genome shotgun (WGS) entry which is preliminary data.</text>
</comment>
<evidence type="ECO:0000313" key="2">
    <source>
        <dbReference type="EMBL" id="NKF23120.1"/>
    </source>
</evidence>
<gene>
    <name evidence="2" type="ORF">G7Y82_12405</name>
</gene>
<dbReference type="Pfam" id="PF11196">
    <property type="entry name" value="DUF2834"/>
    <property type="match status" value="1"/>
</dbReference>
<keyword evidence="3" id="KW-1185">Reference proteome</keyword>
<name>A0A970B6Z5_9GAMM</name>
<keyword evidence="1" id="KW-0812">Transmembrane</keyword>
<reference evidence="2" key="1">
    <citation type="submission" date="2020-03" db="EMBL/GenBank/DDBJ databases">
        <title>Solimonas marina sp. nov., isolated from deep seawater of the Pacific Ocean.</title>
        <authorList>
            <person name="Liu X."/>
            <person name="Lai Q."/>
            <person name="Sun F."/>
            <person name="Gai Y."/>
            <person name="Li G."/>
            <person name="Shao Z."/>
        </authorList>
    </citation>
    <scope>NUCLEOTIDE SEQUENCE</scope>
    <source>
        <strain evidence="2">C16B3</strain>
    </source>
</reference>
<proteinExistence type="predicted"/>